<feature type="domain" description="Tal N-terminal tail tube TT1" evidence="2">
    <location>
        <begin position="17"/>
        <end position="90"/>
    </location>
</feature>
<reference evidence="4" key="1">
    <citation type="submission" date="2016-09" db="EMBL/GenBank/DDBJ databases">
        <title>Draft genome sequence of a novel species of the family Streptococcaceae isolated from flowers.</title>
        <authorList>
            <person name="Chuah L.-O."/>
            <person name="Yap K.-P."/>
            <person name="Thong K.L."/>
            <person name="Liong M.T."/>
            <person name="Ahmad R."/>
            <person name="Rusul G."/>
        </authorList>
    </citation>
    <scope>NUCLEOTIDE SEQUENCE [LARGE SCALE GENOMIC DNA]</scope>
    <source>
        <strain evidence="4">DF1</strain>
    </source>
</reference>
<feature type="domain" description="Tail spike" evidence="1">
    <location>
        <begin position="93"/>
        <end position="310"/>
    </location>
</feature>
<evidence type="ECO:0000313" key="3">
    <source>
        <dbReference type="EMBL" id="OFI49518.1"/>
    </source>
</evidence>
<name>A0A1E8GPV7_9LACT</name>
<dbReference type="Proteomes" id="UP000178622">
    <property type="component" value="Unassembled WGS sequence"/>
</dbReference>
<dbReference type="InterPro" id="IPR007119">
    <property type="entry name" value="Phage_tail_spike_N"/>
</dbReference>
<protein>
    <submittedName>
        <fullName evidence="3">Uncharacterized protein</fullName>
    </submittedName>
</protein>
<dbReference type="STRING" id="1859473.BG261_02765"/>
<dbReference type="RefSeq" id="WP_070792035.1">
    <property type="nucleotide sequence ID" value="NZ_MKIR01000012.1"/>
</dbReference>
<evidence type="ECO:0000259" key="2">
    <source>
        <dbReference type="Pfam" id="PF24650"/>
    </source>
</evidence>
<dbReference type="InterPro" id="IPR010572">
    <property type="entry name" value="Tail_dom"/>
</dbReference>
<comment type="caution">
    <text evidence="3">The sequence shown here is derived from an EMBL/GenBank/DDBJ whole genome shotgun (WGS) entry which is preliminary data.</text>
</comment>
<dbReference type="Pfam" id="PF06605">
    <property type="entry name" value="Prophage_tail"/>
    <property type="match status" value="1"/>
</dbReference>
<dbReference type="EMBL" id="MKIR01000012">
    <property type="protein sequence ID" value="OFI49518.1"/>
    <property type="molecule type" value="Genomic_DNA"/>
</dbReference>
<dbReference type="OrthoDB" id="2205874at2"/>
<dbReference type="InterPro" id="IPR056060">
    <property type="entry name" value="Tal_TT1_dom"/>
</dbReference>
<proteinExistence type="predicted"/>
<sequence>MYVRDIEPDKQTGERKEYFLLGTYTVSDEINGNMNLSMEILPNKVNSLFLDKLEQHWELVSDDDITYRIIICKSQGSGKYQKKSIKAIPKLYFDLDSKRVYDRYDGSFSIEELFNICFKPTPYTHKLIGAWNNIKIEGFGDGDTCLKSFQRILDRIGAEFTFTGNVVTIRERIGSDSNVMYRHRLNASNIVKEVDGQSYWTYARGYGNYEDSEEGIKNAKLKREYTSPLAKLLGELHAPPIKDGRMKDSATMDKALKKLVDESIKISVTADLVDLREKGYPYAQSNLGDNVLLIDERIGLNEEVRVVSRQITRNWLGKILDLKFTFGTEGLVKRYQGKMSNAVNNITDILEGRKKLPFQAMSDEIQIVTKMFKSVNTQFEFSDDGSMLAVDKDNPNLIVILNAAGVGISDDGGQTFKNAITGRGILADAIMANSITADKLDVNAITVGFNNSSTNIKLYSDRIQFFKNSKMNLNIDQYGMQFFKDGVKTAVLNDDGMEFWYGTRKIGRLGTSSKSSDVNVRGVTLRLEDTGDYLGFLYKKATGDTTYTSALTIDPKGKFYSGFSGMTVDVPMRMINSKNELWTMDDVLAIISQFKGLGSVAIAASFDSNGAATKWHNLNL</sequence>
<dbReference type="Pfam" id="PF24650">
    <property type="entry name" value="TT1_Tal"/>
    <property type="match status" value="1"/>
</dbReference>
<evidence type="ECO:0000259" key="1">
    <source>
        <dbReference type="Pfam" id="PF06605"/>
    </source>
</evidence>
<keyword evidence="4" id="KW-1185">Reference proteome</keyword>
<organism evidence="3 4">
    <name type="scientific">Floricoccus tropicus</name>
    <dbReference type="NCBI Taxonomy" id="1859473"/>
    <lineage>
        <taxon>Bacteria</taxon>
        <taxon>Bacillati</taxon>
        <taxon>Bacillota</taxon>
        <taxon>Bacilli</taxon>
        <taxon>Lactobacillales</taxon>
        <taxon>Streptococcaceae</taxon>
        <taxon>Floricoccus</taxon>
    </lineage>
</organism>
<dbReference type="AlphaFoldDB" id="A0A1E8GPV7"/>
<dbReference type="Gene3D" id="3.55.50.40">
    <property type="match status" value="1"/>
</dbReference>
<gene>
    <name evidence="3" type="ORF">BG261_02765</name>
</gene>
<dbReference type="NCBIfam" id="TIGR01665">
    <property type="entry name" value="put_anti_recept"/>
    <property type="match status" value="1"/>
</dbReference>
<evidence type="ECO:0000313" key="4">
    <source>
        <dbReference type="Proteomes" id="UP000178622"/>
    </source>
</evidence>
<accession>A0A1E8GPV7</accession>